<gene>
    <name evidence="3" type="ORF">AB1471_14680</name>
</gene>
<feature type="domain" description="DM13" evidence="2">
    <location>
        <begin position="80"/>
        <end position="175"/>
    </location>
</feature>
<dbReference type="Proteomes" id="UP001556040">
    <property type="component" value="Unassembled WGS sequence"/>
</dbReference>
<organism evidence="3 4">
    <name type="scientific">Jeotgalibacillus marinus</name>
    <dbReference type="NCBI Taxonomy" id="86667"/>
    <lineage>
        <taxon>Bacteria</taxon>
        <taxon>Bacillati</taxon>
        <taxon>Bacillota</taxon>
        <taxon>Bacilli</taxon>
        <taxon>Bacillales</taxon>
        <taxon>Caryophanaceae</taxon>
        <taxon>Jeotgalibacillus</taxon>
    </lineage>
</organism>
<evidence type="ECO:0000259" key="2">
    <source>
        <dbReference type="PROSITE" id="PS51549"/>
    </source>
</evidence>
<accession>A0ABV3Q707</accession>
<evidence type="ECO:0000256" key="1">
    <source>
        <dbReference type="SAM" id="MobiDB-lite"/>
    </source>
</evidence>
<comment type="caution">
    <text evidence="3">The sequence shown here is derived from an EMBL/GenBank/DDBJ whole genome shotgun (WGS) entry which is preliminary data.</text>
</comment>
<evidence type="ECO:0000313" key="4">
    <source>
        <dbReference type="Proteomes" id="UP001556040"/>
    </source>
</evidence>
<feature type="region of interest" description="Disordered" evidence="1">
    <location>
        <begin position="37"/>
        <end position="85"/>
    </location>
</feature>
<dbReference type="Pfam" id="PF10517">
    <property type="entry name" value="DM13"/>
    <property type="match status" value="1"/>
</dbReference>
<dbReference type="InterPro" id="IPR019545">
    <property type="entry name" value="DM13_domain"/>
</dbReference>
<proteinExistence type="predicted"/>
<protein>
    <submittedName>
        <fullName evidence="3">DM13 domain-containing protein</fullName>
    </submittedName>
</protein>
<reference evidence="3 4" key="1">
    <citation type="journal article" date="1979" name="Int. J. Syst. Evol. Microbiol.">
        <title>Bacillus globisporus subsp. marinus subsp. nov.</title>
        <authorList>
            <person name="Liu H."/>
        </authorList>
    </citation>
    <scope>NUCLEOTIDE SEQUENCE [LARGE SCALE GENOMIC DNA]</scope>
    <source>
        <strain evidence="3 4">DSM 1297</strain>
    </source>
</reference>
<keyword evidence="4" id="KW-1185">Reference proteome</keyword>
<evidence type="ECO:0000313" key="3">
    <source>
        <dbReference type="EMBL" id="MEW9503034.1"/>
    </source>
</evidence>
<dbReference type="EMBL" id="JBFMIA010000021">
    <property type="protein sequence ID" value="MEW9503034.1"/>
    <property type="molecule type" value="Genomic_DNA"/>
</dbReference>
<sequence>MKKWLISLGAVAVLGLGWYLVSPLFIDQVVDEPVITGAKSNQSEKEANSSQDMMKSDEEDSMSQDAGTNDTMKENETFSGTFQDGDSLHQASGNAMIQENVVRLEDFEVTNGPDLYVYLVDEDQETKDGVSLGKLKGNIGNQNYELPEGTEINEGMKIVIWCKQFNVDFGFSMVNKGV</sequence>
<dbReference type="PROSITE" id="PS51549">
    <property type="entry name" value="DM13"/>
    <property type="match status" value="1"/>
</dbReference>
<dbReference type="RefSeq" id="WP_367780523.1">
    <property type="nucleotide sequence ID" value="NZ_JBFMIA010000021.1"/>
</dbReference>
<name>A0ABV3Q707_9BACL</name>